<dbReference type="PROSITE" id="PS50202">
    <property type="entry name" value="MSP"/>
    <property type="match status" value="1"/>
</dbReference>
<comment type="subcellular location">
    <subcellularLocation>
        <location evidence="1">Membrane</location>
        <topology evidence="1">Single-pass type IV membrane protein</topology>
    </subcellularLocation>
</comment>
<proteinExistence type="inferred from homology"/>
<dbReference type="InterPro" id="IPR013783">
    <property type="entry name" value="Ig-like_fold"/>
</dbReference>
<dbReference type="SUPFAM" id="SSF49354">
    <property type="entry name" value="PapD-like"/>
    <property type="match status" value="1"/>
</dbReference>
<keyword evidence="3" id="KW-0812">Transmembrane</keyword>
<keyword evidence="5" id="KW-0472">Membrane</keyword>
<dbReference type="InterPro" id="IPR008962">
    <property type="entry name" value="PapD-like_sf"/>
</dbReference>
<dbReference type="GO" id="GO:0033149">
    <property type="term" value="F:FFAT motif binding"/>
    <property type="evidence" value="ECO:0007669"/>
    <property type="project" value="TreeGrafter"/>
</dbReference>
<protein>
    <recommendedName>
        <fullName evidence="6">MSP domain-containing protein</fullName>
    </recommendedName>
</protein>
<dbReference type="Pfam" id="PF00635">
    <property type="entry name" value="Motile_Sperm"/>
    <property type="match status" value="1"/>
</dbReference>
<evidence type="ECO:0000256" key="3">
    <source>
        <dbReference type="ARBA" id="ARBA00022692"/>
    </source>
</evidence>
<evidence type="ECO:0000313" key="8">
    <source>
        <dbReference type="Proteomes" id="UP000054350"/>
    </source>
</evidence>
<dbReference type="PANTHER" id="PTHR10809">
    <property type="entry name" value="VESICLE-ASSOCIATED MEMBRANE PROTEIN-ASSOCIATED PROTEIN"/>
    <property type="match status" value="1"/>
</dbReference>
<evidence type="ECO:0000256" key="4">
    <source>
        <dbReference type="ARBA" id="ARBA00022989"/>
    </source>
</evidence>
<dbReference type="Proteomes" id="UP000054350">
    <property type="component" value="Unassembled WGS sequence"/>
</dbReference>
<keyword evidence="4" id="KW-1133">Transmembrane helix</keyword>
<evidence type="ECO:0000259" key="6">
    <source>
        <dbReference type="PROSITE" id="PS50202"/>
    </source>
</evidence>
<accession>A0A0L0SZL4</accession>
<evidence type="ECO:0000256" key="1">
    <source>
        <dbReference type="ARBA" id="ARBA00004211"/>
    </source>
</evidence>
<dbReference type="InterPro" id="IPR016763">
    <property type="entry name" value="VAP"/>
</dbReference>
<feature type="domain" description="MSP" evidence="6">
    <location>
        <begin position="2"/>
        <end position="126"/>
    </location>
</feature>
<gene>
    <name evidence="7" type="ORF">AMAG_12510</name>
</gene>
<dbReference type="OrthoDB" id="264603at2759"/>
<dbReference type="InterPro" id="IPR000535">
    <property type="entry name" value="MSP_dom"/>
</dbReference>
<dbReference type="STRING" id="578462.A0A0L0SZL4"/>
<dbReference type="PANTHER" id="PTHR10809:SF6">
    <property type="entry name" value="AT11025P-RELATED"/>
    <property type="match status" value="1"/>
</dbReference>
<evidence type="ECO:0000256" key="5">
    <source>
        <dbReference type="ARBA" id="ARBA00023136"/>
    </source>
</evidence>
<dbReference type="GO" id="GO:0061817">
    <property type="term" value="P:endoplasmic reticulum-plasma membrane tethering"/>
    <property type="evidence" value="ECO:0007669"/>
    <property type="project" value="TreeGrafter"/>
</dbReference>
<reference evidence="8" key="2">
    <citation type="submission" date="2009-11" db="EMBL/GenBank/DDBJ databases">
        <title>The Genome Sequence of Allomyces macrogynus strain ATCC 38327.</title>
        <authorList>
            <consortium name="The Broad Institute Genome Sequencing Platform"/>
            <person name="Russ C."/>
            <person name="Cuomo C."/>
            <person name="Shea T."/>
            <person name="Young S.K."/>
            <person name="Zeng Q."/>
            <person name="Koehrsen M."/>
            <person name="Haas B."/>
            <person name="Borodovsky M."/>
            <person name="Guigo R."/>
            <person name="Alvarado L."/>
            <person name="Berlin A."/>
            <person name="Borenstein D."/>
            <person name="Chen Z."/>
            <person name="Engels R."/>
            <person name="Freedman E."/>
            <person name="Gellesch M."/>
            <person name="Goldberg J."/>
            <person name="Griggs A."/>
            <person name="Gujja S."/>
            <person name="Heiman D."/>
            <person name="Hepburn T."/>
            <person name="Howarth C."/>
            <person name="Jen D."/>
            <person name="Larson L."/>
            <person name="Lewis B."/>
            <person name="Mehta T."/>
            <person name="Park D."/>
            <person name="Pearson M."/>
            <person name="Roberts A."/>
            <person name="Saif S."/>
            <person name="Shenoy N."/>
            <person name="Sisk P."/>
            <person name="Stolte C."/>
            <person name="Sykes S."/>
            <person name="Walk T."/>
            <person name="White J."/>
            <person name="Yandava C."/>
            <person name="Burger G."/>
            <person name="Gray M.W."/>
            <person name="Holland P.W.H."/>
            <person name="King N."/>
            <person name="Lang F.B.F."/>
            <person name="Roger A.J."/>
            <person name="Ruiz-Trillo I."/>
            <person name="Lander E."/>
            <person name="Nusbaum C."/>
        </authorList>
    </citation>
    <scope>NUCLEOTIDE SEQUENCE [LARGE SCALE GENOMIC DNA]</scope>
    <source>
        <strain evidence="8">ATCC 38327</strain>
    </source>
</reference>
<comment type="similarity">
    <text evidence="2">Belongs to the VAMP-associated protein (VAP) (TC 9.B.17) family.</text>
</comment>
<name>A0A0L0SZL4_ALLM3</name>
<evidence type="ECO:0000256" key="2">
    <source>
        <dbReference type="ARBA" id="ARBA00008932"/>
    </source>
</evidence>
<dbReference type="GO" id="GO:0090158">
    <property type="term" value="P:endoplasmic reticulum membrane organization"/>
    <property type="evidence" value="ECO:0007669"/>
    <property type="project" value="TreeGrafter"/>
</dbReference>
<evidence type="ECO:0000313" key="7">
    <source>
        <dbReference type="EMBL" id="KNE67789.1"/>
    </source>
</evidence>
<dbReference type="Gene3D" id="2.60.40.10">
    <property type="entry name" value="Immunoglobulins"/>
    <property type="match status" value="1"/>
</dbReference>
<dbReference type="VEuPathDB" id="FungiDB:AMAG_12510"/>
<dbReference type="eggNOG" id="KOG0439">
    <property type="taxonomic scope" value="Eukaryota"/>
</dbReference>
<dbReference type="AlphaFoldDB" id="A0A0L0SZL4"/>
<dbReference type="PIRSF" id="PIRSF019693">
    <property type="entry name" value="VAMP-associated"/>
    <property type="match status" value="1"/>
</dbReference>
<sequence length="188" mass="20521">MSVKLDPSSQLSFQRPFTNGCMATLTITSRDDATVAFKVKTTAPMQYCVRPNSGTIGPHETINLEIVLQSMKTDLPLGYECKDKFLVQSIKLLPVELDLPLDYLWPAVEKYRKDQVQYHKLSCAFLDPDDPTADTTTSTTAVRAATSGSAYSAMDTSGAGWGTAFAEAVGKLVRRRVASRVSGQDQCS</sequence>
<dbReference type="GO" id="GO:0005886">
    <property type="term" value="C:plasma membrane"/>
    <property type="evidence" value="ECO:0007669"/>
    <property type="project" value="TreeGrafter"/>
</dbReference>
<reference evidence="7 8" key="1">
    <citation type="submission" date="2009-11" db="EMBL/GenBank/DDBJ databases">
        <title>Annotation of Allomyces macrogynus ATCC 38327.</title>
        <authorList>
            <consortium name="The Broad Institute Genome Sequencing Platform"/>
            <person name="Russ C."/>
            <person name="Cuomo C."/>
            <person name="Burger G."/>
            <person name="Gray M.W."/>
            <person name="Holland P.W.H."/>
            <person name="King N."/>
            <person name="Lang F.B.F."/>
            <person name="Roger A.J."/>
            <person name="Ruiz-Trillo I."/>
            <person name="Young S.K."/>
            <person name="Zeng Q."/>
            <person name="Gargeya S."/>
            <person name="Fitzgerald M."/>
            <person name="Haas B."/>
            <person name="Abouelleil A."/>
            <person name="Alvarado L."/>
            <person name="Arachchi H.M."/>
            <person name="Berlin A."/>
            <person name="Chapman S.B."/>
            <person name="Gearin G."/>
            <person name="Goldberg J."/>
            <person name="Griggs A."/>
            <person name="Gujja S."/>
            <person name="Hansen M."/>
            <person name="Heiman D."/>
            <person name="Howarth C."/>
            <person name="Larimer J."/>
            <person name="Lui A."/>
            <person name="MacDonald P.J.P."/>
            <person name="McCowen C."/>
            <person name="Montmayeur A."/>
            <person name="Murphy C."/>
            <person name="Neiman D."/>
            <person name="Pearson M."/>
            <person name="Priest M."/>
            <person name="Roberts A."/>
            <person name="Saif S."/>
            <person name="Shea T."/>
            <person name="Sisk P."/>
            <person name="Stolte C."/>
            <person name="Sykes S."/>
            <person name="Wortman J."/>
            <person name="Nusbaum C."/>
            <person name="Birren B."/>
        </authorList>
    </citation>
    <scope>NUCLEOTIDE SEQUENCE [LARGE SCALE GENOMIC DNA]</scope>
    <source>
        <strain evidence="7 8">ATCC 38327</strain>
    </source>
</reference>
<dbReference type="EMBL" id="GG745354">
    <property type="protein sequence ID" value="KNE67789.1"/>
    <property type="molecule type" value="Genomic_DNA"/>
</dbReference>
<organism evidence="7 8">
    <name type="scientific">Allomyces macrogynus (strain ATCC 38327)</name>
    <name type="common">Allomyces javanicus var. macrogynus</name>
    <dbReference type="NCBI Taxonomy" id="578462"/>
    <lineage>
        <taxon>Eukaryota</taxon>
        <taxon>Fungi</taxon>
        <taxon>Fungi incertae sedis</taxon>
        <taxon>Blastocladiomycota</taxon>
        <taxon>Blastocladiomycetes</taxon>
        <taxon>Blastocladiales</taxon>
        <taxon>Blastocladiaceae</taxon>
        <taxon>Allomyces</taxon>
    </lineage>
</organism>
<dbReference type="GO" id="GO:0005789">
    <property type="term" value="C:endoplasmic reticulum membrane"/>
    <property type="evidence" value="ECO:0007669"/>
    <property type="project" value="InterPro"/>
</dbReference>
<keyword evidence="8" id="KW-1185">Reference proteome</keyword>
<dbReference type="OMA" id="TAPKIYC"/>